<proteinExistence type="predicted"/>
<accession>A0A1B0CSC5</accession>
<dbReference type="RefSeq" id="XP_055681152.1">
    <property type="nucleotide sequence ID" value="XM_055825177.1"/>
</dbReference>
<evidence type="ECO:0000313" key="1">
    <source>
        <dbReference type="EnsemblMetazoa" id="LLOJ007774-PA"/>
    </source>
</evidence>
<sequence length="134" mass="15048">MSESLVADYKIDPNGLPNILNGSQKSCNLCKAIKPADSSRGGGILLNRRGKKYDSSVISTTFSTDKETKSAHNQLIKLTPTPRYKISTPASRHNHMTLTYSTLGDNRLNYRRKYDPEIFGRNQLDRLILPPLQL</sequence>
<dbReference type="RefSeq" id="XP_055681139.1">
    <property type="nucleotide sequence ID" value="XM_055825164.1"/>
</dbReference>
<reference evidence="1" key="1">
    <citation type="submission" date="2020-05" db="UniProtKB">
        <authorList>
            <consortium name="EnsemblMetazoa"/>
        </authorList>
    </citation>
    <scope>IDENTIFICATION</scope>
    <source>
        <strain evidence="1">Jacobina</strain>
    </source>
</reference>
<keyword evidence="2" id="KW-1185">Reference proteome</keyword>
<dbReference type="VEuPathDB" id="VectorBase:LLONM1_005946"/>
<organism evidence="1 2">
    <name type="scientific">Lutzomyia longipalpis</name>
    <name type="common">Sand fly</name>
    <dbReference type="NCBI Taxonomy" id="7200"/>
    <lineage>
        <taxon>Eukaryota</taxon>
        <taxon>Metazoa</taxon>
        <taxon>Ecdysozoa</taxon>
        <taxon>Arthropoda</taxon>
        <taxon>Hexapoda</taxon>
        <taxon>Insecta</taxon>
        <taxon>Pterygota</taxon>
        <taxon>Neoptera</taxon>
        <taxon>Endopterygota</taxon>
        <taxon>Diptera</taxon>
        <taxon>Nematocera</taxon>
        <taxon>Psychodoidea</taxon>
        <taxon>Psychodidae</taxon>
        <taxon>Lutzomyia</taxon>
        <taxon>Lutzomyia</taxon>
    </lineage>
</organism>
<dbReference type="RefSeq" id="XP_055681156.1">
    <property type="nucleotide sequence ID" value="XM_055825181.1"/>
</dbReference>
<evidence type="ECO:0000313" key="2">
    <source>
        <dbReference type="Proteomes" id="UP000092461"/>
    </source>
</evidence>
<dbReference type="EMBL" id="AJWK01025897">
    <property type="status" value="NOT_ANNOTATED_CDS"/>
    <property type="molecule type" value="Genomic_DNA"/>
</dbReference>
<dbReference type="KEGG" id="lll:129788819"/>
<dbReference type="RefSeq" id="XP_055681155.1">
    <property type="nucleotide sequence ID" value="XM_055825180.1"/>
</dbReference>
<dbReference type="GeneID" id="129788819"/>
<dbReference type="VEuPathDB" id="VectorBase:LLOJ007774"/>
<dbReference type="EnsemblMetazoa" id="LLOJ007774-RA">
    <property type="protein sequence ID" value="LLOJ007774-PA"/>
    <property type="gene ID" value="LLOJ007774"/>
</dbReference>
<dbReference type="RefSeq" id="XP_055681154.1">
    <property type="nucleotide sequence ID" value="XM_055825179.1"/>
</dbReference>
<protein>
    <submittedName>
        <fullName evidence="1">Uncharacterized protein</fullName>
    </submittedName>
</protein>
<dbReference type="RefSeq" id="XP_055681148.1">
    <property type="nucleotide sequence ID" value="XM_055825173.1"/>
</dbReference>
<dbReference type="RefSeq" id="XP_055681146.1">
    <property type="nucleotide sequence ID" value="XM_055825171.1"/>
</dbReference>
<dbReference type="AlphaFoldDB" id="A0A1B0CSC5"/>
<dbReference type="RefSeq" id="XP_055681153.1">
    <property type="nucleotide sequence ID" value="XM_055825178.1"/>
</dbReference>
<dbReference type="RefSeq" id="XP_055681141.1">
    <property type="nucleotide sequence ID" value="XM_055825166.1"/>
</dbReference>
<dbReference type="RefSeq" id="XP_055681150.1">
    <property type="nucleotide sequence ID" value="XM_055825175.1"/>
</dbReference>
<dbReference type="RefSeq" id="XP_055681149.1">
    <property type="nucleotide sequence ID" value="XM_055825174.1"/>
</dbReference>
<dbReference type="OrthoDB" id="10329795at2759"/>
<dbReference type="RefSeq" id="XP_055681144.1">
    <property type="nucleotide sequence ID" value="XM_055825169.1"/>
</dbReference>
<dbReference type="RefSeq" id="XP_055681147.1">
    <property type="nucleotide sequence ID" value="XM_055825172.1"/>
</dbReference>
<name>A0A1B0CSC5_LUTLO</name>
<dbReference type="RefSeq" id="XP_055681143.1">
    <property type="nucleotide sequence ID" value="XM_055825168.1"/>
</dbReference>
<dbReference type="RefSeq" id="XP_055681145.1">
    <property type="nucleotide sequence ID" value="XM_055825170.1"/>
</dbReference>
<dbReference type="Proteomes" id="UP000092461">
    <property type="component" value="Unassembled WGS sequence"/>
</dbReference>
<dbReference type="RefSeq" id="XP_055681142.1">
    <property type="nucleotide sequence ID" value="XM_055825167.1"/>
</dbReference>